<dbReference type="OrthoDB" id="412155at2759"/>
<evidence type="ECO:0000259" key="5">
    <source>
        <dbReference type="PROSITE" id="PS50835"/>
    </source>
</evidence>
<feature type="domain" description="MAM" evidence="4">
    <location>
        <begin position="475"/>
        <end position="566"/>
    </location>
</feature>
<feature type="domain" description="MAM" evidence="4">
    <location>
        <begin position="1256"/>
        <end position="1421"/>
    </location>
</feature>
<name>A0A6J8DDL0_MYTCO</name>
<feature type="compositionally biased region" description="Gly residues" evidence="2">
    <location>
        <begin position="265"/>
        <end position="286"/>
    </location>
</feature>
<keyword evidence="3" id="KW-1133">Transmembrane helix</keyword>
<gene>
    <name evidence="6" type="ORF">MCOR_40306</name>
</gene>
<dbReference type="InterPro" id="IPR000998">
    <property type="entry name" value="MAM_dom"/>
</dbReference>
<feature type="compositionally biased region" description="Low complexity" evidence="2">
    <location>
        <begin position="317"/>
        <end position="332"/>
    </location>
</feature>
<feature type="domain" description="Ig-like" evidence="5">
    <location>
        <begin position="384"/>
        <end position="449"/>
    </location>
</feature>
<feature type="domain" description="Ig-like" evidence="5">
    <location>
        <begin position="1176"/>
        <end position="1249"/>
    </location>
</feature>
<dbReference type="SUPFAM" id="SSF48726">
    <property type="entry name" value="Immunoglobulin"/>
    <property type="match status" value="2"/>
</dbReference>
<feature type="domain" description="MAM" evidence="4">
    <location>
        <begin position="653"/>
        <end position="815"/>
    </location>
</feature>
<dbReference type="SMART" id="SM00409">
    <property type="entry name" value="IG"/>
    <property type="match status" value="3"/>
</dbReference>
<keyword evidence="3" id="KW-0472">Membrane</keyword>
<organism evidence="6 7">
    <name type="scientific">Mytilus coruscus</name>
    <name type="common">Sea mussel</name>
    <dbReference type="NCBI Taxonomy" id="42192"/>
    <lineage>
        <taxon>Eukaryota</taxon>
        <taxon>Metazoa</taxon>
        <taxon>Spiralia</taxon>
        <taxon>Lophotrochozoa</taxon>
        <taxon>Mollusca</taxon>
        <taxon>Bivalvia</taxon>
        <taxon>Autobranchia</taxon>
        <taxon>Pteriomorphia</taxon>
        <taxon>Mytilida</taxon>
        <taxon>Mytiloidea</taxon>
        <taxon>Mytilidae</taxon>
        <taxon>Mytilinae</taxon>
        <taxon>Mytilus</taxon>
    </lineage>
</organism>
<feature type="compositionally biased region" description="Polar residues" evidence="2">
    <location>
        <begin position="291"/>
        <end position="300"/>
    </location>
</feature>
<evidence type="ECO:0000256" key="3">
    <source>
        <dbReference type="SAM" id="Phobius"/>
    </source>
</evidence>
<evidence type="ECO:0008006" key="8">
    <source>
        <dbReference type="Google" id="ProtNLM"/>
    </source>
</evidence>
<evidence type="ECO:0000256" key="2">
    <source>
        <dbReference type="SAM" id="MobiDB-lite"/>
    </source>
</evidence>
<dbReference type="PROSITE" id="PS50060">
    <property type="entry name" value="MAM_2"/>
    <property type="match status" value="5"/>
</dbReference>
<keyword evidence="7" id="KW-1185">Reference proteome</keyword>
<dbReference type="SUPFAM" id="SSF49899">
    <property type="entry name" value="Concanavalin A-like lectins/glucanases"/>
    <property type="match status" value="5"/>
</dbReference>
<dbReference type="EMBL" id="CACVKT020007264">
    <property type="protein sequence ID" value="CAC5406763.1"/>
    <property type="molecule type" value="Genomic_DNA"/>
</dbReference>
<evidence type="ECO:0000313" key="6">
    <source>
        <dbReference type="EMBL" id="CAC5406763.1"/>
    </source>
</evidence>
<feature type="region of interest" description="Disordered" evidence="2">
    <location>
        <begin position="239"/>
        <end position="346"/>
    </location>
</feature>
<protein>
    <recommendedName>
        <fullName evidence="8">MAM domain-containing protein</fullName>
    </recommendedName>
</protein>
<dbReference type="PROSITE" id="PS00740">
    <property type="entry name" value="MAM_1"/>
    <property type="match status" value="1"/>
</dbReference>
<proteinExistence type="predicted"/>
<dbReference type="PANTHER" id="PTHR23282">
    <property type="entry name" value="APICAL ENDOSOMAL GLYCOPROTEIN PRECURSOR"/>
    <property type="match status" value="1"/>
</dbReference>
<dbReference type="GO" id="GO:0016020">
    <property type="term" value="C:membrane"/>
    <property type="evidence" value="ECO:0007669"/>
    <property type="project" value="InterPro"/>
</dbReference>
<dbReference type="SMART" id="SM00137">
    <property type="entry name" value="MAM"/>
    <property type="match status" value="4"/>
</dbReference>
<dbReference type="PANTHER" id="PTHR23282:SF142">
    <property type="entry name" value="MAM DOMAIN-CONTAINING PROTEIN"/>
    <property type="match status" value="1"/>
</dbReference>
<evidence type="ECO:0000313" key="7">
    <source>
        <dbReference type="Proteomes" id="UP000507470"/>
    </source>
</evidence>
<dbReference type="Pfam" id="PF00629">
    <property type="entry name" value="MAM"/>
    <property type="match status" value="5"/>
</dbReference>
<dbReference type="InterPro" id="IPR051560">
    <property type="entry name" value="MAM_domain-containing"/>
</dbReference>
<keyword evidence="3" id="KW-0812">Transmembrane</keyword>
<dbReference type="CDD" id="cd06263">
    <property type="entry name" value="MAM"/>
    <property type="match status" value="4"/>
</dbReference>
<evidence type="ECO:0000256" key="1">
    <source>
        <dbReference type="ARBA" id="ARBA00022737"/>
    </source>
</evidence>
<feature type="transmembrane region" description="Helical" evidence="3">
    <location>
        <begin position="122"/>
        <end position="143"/>
    </location>
</feature>
<sequence length="1586" mass="170965">MKQPKGKNANGVFNIAAKGKNANGVFNIAAQGKNANGVFNIAAKGKNANGVFNIAAQGKNANGVFNIAAQGKNANGVFNIAAKGKNILNTLKVVEICVTEIIQFMSACINVMEIRHKYSERTSYITVSVCLIQFIVFVAVFVIENHNRDVLQTKLDIKRLKIANISARCFNLSQLKSSGVNQEGDTFQLIRRQVTNGENGIIQTQEHLLQKSCANDTKICLKGFKGDVGADGVKGDIGGQGEPGLIGNIGDTGNTGQKGLPGNHGSKGSGGGKGSKGDEGVGGMRGLKGNIGNTGENGKSGTHGPIGPKGVQGTNGKKGPQGQKGFPGSKGSLGHTGDSGNIGIKGELGETGANGIMVNTSKTCDCIRKIEFVDNTTFITAPLGTYIKLNCTTTPSQTVNWKHSSAQQCYPLNDGNVITINQLSPVDLGEHVCTVNNGLHNIKKTIFVNSTEKGHFLYTYDNSTSRIESLWVKLNGSSCLTFWYKNQIIGSSPSSAIDVTTKGTSCPGKQTYVHKTIKDNHDTNWTQEFVQLPNTSDVIQFVFNVRSNNLAVSIDDIGLLNGTCPLLLKFYEPENITLTIPHGGHGHINCSVEKPDDGLFSMTKIGSCKNFVNTGIHTIQKTSFSDAGTYVCKLIGDGEVKTKLVTVTVTGNTNCTFENGICDWIQDTQDNTDWLSRSLSTPSSGTGPNNDHTFGDSRGHYLYLEASGKSQHDTAVLKSPMLSIGPYCLSMAYNMYGVSMGALNVYTKECNSTVRRKIWSAAGNQGENWLDACIKTPVLSQDYQMYIEAERGSTYASDIAIDDVNIFPYAGNCTCHSSRTVISSCNFEQDICQWHQLTTDEFDWTRHSGSTDSTATGPNNDHTTGNGHYLYIESSSPRTKDDKAELESTTLTGGIAYCITFYYNMLGATMGALNIYKEVAPSGKRAYLPPQSSLNSGTAAQSGVRSSTRTLLFTIRHDHGATWHKQQVNIPVSNSDFKIILSGVVGTSFYSDLAIDDKNDLHKILSTIVGSAKTAKDNNVTHVFLRRQTLNGVQNTIQKEGEFGVQGLNGLTGGEGTKGYPGNIGSKGLMGRKGLKGDTGYYGYIGLKGEVGTSGQIGDNGKSGIQGPKGEIGSTGGKGFQGNKGAPGRKGSSGVKGDHGIFGSKGQKGITGPGGITANTTTQCDCIRSTFHFTDPTNTTLTFPEGGLGVLDCSAEGPQDMNFSIIKDGVCNTFNGTQRYMFNKTKFSDAGTYVCMISLKGERKLKTVEVFISGRNLCDFENGLCDWTQDENNDTNNWIVYSGHTPSSRTGPDVDHTYGNSTGHYLYLEASSKPIGDNVILKSQTLSSSAYCLSFSYHMYGNSMGSLNVYVQDCNNPTLQTIWSKSGDKGQAWMNACLYISKRSQDHQLAVEAVRGSGYYSDIAIDDLVISAVADNKNCSCFNIDYDDFCDFDNDLCHWTQGMVDNLDWTRWSGPTSSVRTGPSVDHTTGMGYYIYLESNNHNGQKAELISEYIQGTSEYCLSFFYHMFGVAIGHLDIFKEVQQVSGSTTRYKLLSLSGNKGDSWLEQKLSITSQSTFRIILSGEIRGDTSDIAVDDIRIISGQCK</sequence>
<dbReference type="InterPro" id="IPR008160">
    <property type="entry name" value="Collagen"/>
</dbReference>
<dbReference type="Pfam" id="PF01391">
    <property type="entry name" value="Collagen"/>
    <property type="match status" value="1"/>
</dbReference>
<keyword evidence="1" id="KW-0677">Repeat</keyword>
<dbReference type="InterPro" id="IPR007110">
    <property type="entry name" value="Ig-like_dom"/>
</dbReference>
<dbReference type="PROSITE" id="PS50835">
    <property type="entry name" value="IG_LIKE"/>
    <property type="match status" value="2"/>
</dbReference>
<dbReference type="FunFam" id="2.60.120.200:FF:000128">
    <property type="entry name" value="enteropeptidase isoform X2"/>
    <property type="match status" value="1"/>
</dbReference>
<dbReference type="InterPro" id="IPR003599">
    <property type="entry name" value="Ig_sub"/>
</dbReference>
<feature type="domain" description="MAM" evidence="4">
    <location>
        <begin position="1428"/>
        <end position="1586"/>
    </location>
</feature>
<feature type="compositionally biased region" description="Gly residues" evidence="2">
    <location>
        <begin position="1113"/>
        <end position="1122"/>
    </location>
</feature>
<evidence type="ECO:0000259" key="4">
    <source>
        <dbReference type="PROSITE" id="PS50060"/>
    </source>
</evidence>
<feature type="region of interest" description="Disordered" evidence="2">
    <location>
        <begin position="1097"/>
        <end position="1154"/>
    </location>
</feature>
<reference evidence="6 7" key="1">
    <citation type="submission" date="2020-06" db="EMBL/GenBank/DDBJ databases">
        <authorList>
            <person name="Li R."/>
            <person name="Bekaert M."/>
        </authorList>
    </citation>
    <scope>NUCLEOTIDE SEQUENCE [LARGE SCALE GENOMIC DNA]</scope>
    <source>
        <strain evidence="7">wild</strain>
    </source>
</reference>
<dbReference type="Gene3D" id="2.60.120.200">
    <property type="match status" value="5"/>
</dbReference>
<dbReference type="InterPro" id="IPR013320">
    <property type="entry name" value="ConA-like_dom_sf"/>
</dbReference>
<dbReference type="InterPro" id="IPR036179">
    <property type="entry name" value="Ig-like_dom_sf"/>
</dbReference>
<dbReference type="Proteomes" id="UP000507470">
    <property type="component" value="Unassembled WGS sequence"/>
</dbReference>
<accession>A0A6J8DDL0</accession>
<feature type="domain" description="MAM" evidence="4">
    <location>
        <begin position="823"/>
        <end position="997"/>
    </location>
</feature>